<comment type="caution">
    <text evidence="1">The sequence shown here is derived from an EMBL/GenBank/DDBJ whole genome shotgun (WGS) entry which is preliminary data.</text>
</comment>
<dbReference type="EMBL" id="MU274908">
    <property type="protein sequence ID" value="KAI0090196.1"/>
    <property type="molecule type" value="Genomic_DNA"/>
</dbReference>
<organism evidence="1 2">
    <name type="scientific">Irpex rosettiformis</name>
    <dbReference type="NCBI Taxonomy" id="378272"/>
    <lineage>
        <taxon>Eukaryota</taxon>
        <taxon>Fungi</taxon>
        <taxon>Dikarya</taxon>
        <taxon>Basidiomycota</taxon>
        <taxon>Agaricomycotina</taxon>
        <taxon>Agaricomycetes</taxon>
        <taxon>Polyporales</taxon>
        <taxon>Irpicaceae</taxon>
        <taxon>Irpex</taxon>
    </lineage>
</organism>
<evidence type="ECO:0000313" key="2">
    <source>
        <dbReference type="Proteomes" id="UP001055072"/>
    </source>
</evidence>
<accession>A0ACB8U7J0</accession>
<evidence type="ECO:0000313" key="1">
    <source>
        <dbReference type="EMBL" id="KAI0090196.1"/>
    </source>
</evidence>
<reference evidence="1" key="1">
    <citation type="journal article" date="2021" name="Environ. Microbiol.">
        <title>Gene family expansions and transcriptome signatures uncover fungal adaptations to wood decay.</title>
        <authorList>
            <person name="Hage H."/>
            <person name="Miyauchi S."/>
            <person name="Viragh M."/>
            <person name="Drula E."/>
            <person name="Min B."/>
            <person name="Chaduli D."/>
            <person name="Navarro D."/>
            <person name="Favel A."/>
            <person name="Norest M."/>
            <person name="Lesage-Meessen L."/>
            <person name="Balint B."/>
            <person name="Merenyi Z."/>
            <person name="de Eugenio L."/>
            <person name="Morin E."/>
            <person name="Martinez A.T."/>
            <person name="Baldrian P."/>
            <person name="Stursova M."/>
            <person name="Martinez M.J."/>
            <person name="Novotny C."/>
            <person name="Magnuson J.K."/>
            <person name="Spatafora J.W."/>
            <person name="Maurice S."/>
            <person name="Pangilinan J."/>
            <person name="Andreopoulos W."/>
            <person name="LaButti K."/>
            <person name="Hundley H."/>
            <person name="Na H."/>
            <person name="Kuo A."/>
            <person name="Barry K."/>
            <person name="Lipzen A."/>
            <person name="Henrissat B."/>
            <person name="Riley R."/>
            <person name="Ahrendt S."/>
            <person name="Nagy L.G."/>
            <person name="Grigoriev I.V."/>
            <person name="Martin F."/>
            <person name="Rosso M.N."/>
        </authorList>
    </citation>
    <scope>NUCLEOTIDE SEQUENCE</scope>
    <source>
        <strain evidence="1">CBS 384.51</strain>
    </source>
</reference>
<sequence>MKGNMNDLPVEIPGLLNALDEIAKIHFSISIVVLAFKAAYNMERTRRDNDKRITLLYVAMKDMLAALVQLRNVRDPHQICADGSPIHSRLETVSKMAAQNIKECSNTCDTYLKKTLVVKVLRSQLWEERLASFLRVFAQRRQDFEFALMIHTANTVESTNATTQEMNQKYALSELISLVLDVYRREWTPGGEQQLARRVKEKGGAKYVENSDAALSELAGLDSPGSVEKNAKGGHSAILQGRSVKEAAFTLQDLKDELHEGWETAVRKNMETFEGKFALYQRQLQEELSRVIRDENSRIIDELNRGPHDKIKDEELRAIWKEMDWKLNVKARLFVMTLRDHYRDKADSVAMTSFIPGSSGDDWAFEFINAKYLQPIMEAFDDDGSGYVTYQEVNEFVDSMPTELNWSLPHWVAYWAVGMSFVLRSLYTGWQATSAKYGESILELLNHLFSIRSSLLPENRYWADYYLKTVWPVAFELIKSFRPADIPEHIHAKFEAYTECEENRLRKNLEDIRFDIDALDTVYVVAGPGRIEKYLFPLVYLLLKRDVEVFHVAKQKILHKEELLDSADSLLWVFRAVNYRYLDLAALFKQNHLNVDRQMKIIACGLFDYLHNSSSLWTWRNMELVDSETAISEYVSLCGFETASPSVLNYPLKDDHRFKCELYEGDTGSNKAVWEADARAGLPARALLGEWNGYIYTEDQYPSQLMVSFRVHAVPSNSELFTASGMHDGVTFQVTGKCTVGQEGEVRMRFSIQYSREYSAQYFSGRLDQSGTIIGTEGWDEDERSHDHQFFLKRHLSKRFIRYLPLPSEIQDNKARALWKFAINAALYHVRRSRWTWEYILERRETRIRYIEASIRYTTYGHRPNEVELAEWTSLMRNVLPIDASFFRILREHQLKTIPNHDCHCRGCGSKIGGARVVCLDCFSSESEAKTVDFCDSPACPKSNFVIDIRDPEKRHLPSHDVFKVRSVLHLRDVPNVSELAGKALSVAREYIQTSNAELVDPPPSAVLGGFYMEDTLGQSNSMTM</sequence>
<name>A0ACB8U7J0_9APHY</name>
<gene>
    <name evidence="1" type="ORF">BDY19DRAFT_887919</name>
</gene>
<dbReference type="Proteomes" id="UP001055072">
    <property type="component" value="Unassembled WGS sequence"/>
</dbReference>
<keyword evidence="2" id="KW-1185">Reference proteome</keyword>
<proteinExistence type="predicted"/>
<protein>
    <submittedName>
        <fullName evidence="1">Uncharacterized protein</fullName>
    </submittedName>
</protein>